<sequence>MTALEPRPAGGWDPDKRARALAPRRQYLLDRLTRKLPQSDRLGPDAREWVVDDAIEFAALHYRDRPIHSRAELERVFWNAADRRVQRAADGRHEIVRGKNNRRVDLAALEELAVTETPEDEVLALAERTVVLQFSALLAPDESDVFWCQRDHLDDPREFGATGLARELDMPIGTVRKALRAIEAKRERFAIIYTAGRLCGYLAPGVATLAAEHDNPAADPPVTGTREFAARVHLQVERCPTCIADYARHLRYLRGARFHTKVAALLPAPEIAERARTSGLRDLLPDWAARAITEPAGTAAQLAAGGAGRGLATTAAAHLAAFCLGGAGTLGACIATGVLPPPVRDNAPAKVEQATPTPTPTPRRPSEPEPRLRHGIVTATPTPTATAAPRRKATPKRSTSKTQGGTGPRSHEQTPASPAPANAAPNGASEFDPTYQPSQPAPAPVPAAPGANEFF</sequence>
<gene>
    <name evidence="2" type="ORF">OJ962_18235</name>
</gene>
<feature type="compositionally biased region" description="Low complexity" evidence="1">
    <location>
        <begin position="415"/>
        <end position="429"/>
    </location>
</feature>
<proteinExistence type="predicted"/>
<feature type="compositionally biased region" description="Basic residues" evidence="1">
    <location>
        <begin position="389"/>
        <end position="399"/>
    </location>
</feature>
<evidence type="ECO:0000313" key="2">
    <source>
        <dbReference type="EMBL" id="MDA0139448.1"/>
    </source>
</evidence>
<feature type="region of interest" description="Disordered" evidence="1">
    <location>
        <begin position="344"/>
        <end position="455"/>
    </location>
</feature>
<reference evidence="2" key="1">
    <citation type="submission" date="2022-10" db="EMBL/GenBank/DDBJ databases">
        <title>The WGS of Solirubrobacter sp. CPCC 204708.</title>
        <authorList>
            <person name="Jiang Z."/>
        </authorList>
    </citation>
    <scope>NUCLEOTIDE SEQUENCE</scope>
    <source>
        <strain evidence="2">CPCC 204708</strain>
    </source>
</reference>
<evidence type="ECO:0000256" key="1">
    <source>
        <dbReference type="SAM" id="MobiDB-lite"/>
    </source>
</evidence>
<dbReference type="RefSeq" id="WP_202954322.1">
    <property type="nucleotide sequence ID" value="NZ_JAPCID010000026.1"/>
</dbReference>
<keyword evidence="3" id="KW-1185">Reference proteome</keyword>
<feature type="compositionally biased region" description="Low complexity" evidence="1">
    <location>
        <begin position="378"/>
        <end position="388"/>
    </location>
</feature>
<protein>
    <recommendedName>
        <fullName evidence="4">Sigma-70 family RNA polymerase sigma factor</fullName>
    </recommendedName>
</protein>
<dbReference type="Proteomes" id="UP001147700">
    <property type="component" value="Unassembled WGS sequence"/>
</dbReference>
<evidence type="ECO:0000313" key="3">
    <source>
        <dbReference type="Proteomes" id="UP001147700"/>
    </source>
</evidence>
<dbReference type="EMBL" id="JAPCID010000026">
    <property type="protein sequence ID" value="MDA0139448.1"/>
    <property type="molecule type" value="Genomic_DNA"/>
</dbReference>
<comment type="caution">
    <text evidence="2">The sequence shown here is derived from an EMBL/GenBank/DDBJ whole genome shotgun (WGS) entry which is preliminary data.</text>
</comment>
<organism evidence="2 3">
    <name type="scientific">Solirubrobacter deserti</name>
    <dbReference type="NCBI Taxonomy" id="2282478"/>
    <lineage>
        <taxon>Bacteria</taxon>
        <taxon>Bacillati</taxon>
        <taxon>Actinomycetota</taxon>
        <taxon>Thermoleophilia</taxon>
        <taxon>Solirubrobacterales</taxon>
        <taxon>Solirubrobacteraceae</taxon>
        <taxon>Solirubrobacter</taxon>
    </lineage>
</organism>
<evidence type="ECO:0008006" key="4">
    <source>
        <dbReference type="Google" id="ProtNLM"/>
    </source>
</evidence>
<name>A0ABT4RLK0_9ACTN</name>
<accession>A0ABT4RLK0</accession>